<name>A0AAV2CPY5_9ROSI</name>
<evidence type="ECO:0008006" key="3">
    <source>
        <dbReference type="Google" id="ProtNLM"/>
    </source>
</evidence>
<proteinExistence type="predicted"/>
<keyword evidence="2" id="KW-1185">Reference proteome</keyword>
<accession>A0AAV2CPY5</accession>
<gene>
    <name evidence="1" type="ORF">LTRI10_LOCUS5461</name>
</gene>
<evidence type="ECO:0000313" key="2">
    <source>
        <dbReference type="Proteomes" id="UP001497516"/>
    </source>
</evidence>
<dbReference type="AlphaFoldDB" id="A0AAV2CPY5"/>
<dbReference type="EMBL" id="OZ034813">
    <property type="protein sequence ID" value="CAL1357863.1"/>
    <property type="molecule type" value="Genomic_DNA"/>
</dbReference>
<sequence>MVLLLQPLPLSSTPPLLSSASVLASTPSSAFVLSHIVTAAVAAVCIDSIDSARCSHQYLLTSPPLF</sequence>
<protein>
    <recommendedName>
        <fullName evidence="3">Secreted peptide</fullName>
    </recommendedName>
</protein>
<organism evidence="1 2">
    <name type="scientific">Linum trigynum</name>
    <dbReference type="NCBI Taxonomy" id="586398"/>
    <lineage>
        <taxon>Eukaryota</taxon>
        <taxon>Viridiplantae</taxon>
        <taxon>Streptophyta</taxon>
        <taxon>Embryophyta</taxon>
        <taxon>Tracheophyta</taxon>
        <taxon>Spermatophyta</taxon>
        <taxon>Magnoliopsida</taxon>
        <taxon>eudicotyledons</taxon>
        <taxon>Gunneridae</taxon>
        <taxon>Pentapetalae</taxon>
        <taxon>rosids</taxon>
        <taxon>fabids</taxon>
        <taxon>Malpighiales</taxon>
        <taxon>Linaceae</taxon>
        <taxon>Linum</taxon>
    </lineage>
</organism>
<dbReference type="Proteomes" id="UP001497516">
    <property type="component" value="Chromosome 1"/>
</dbReference>
<evidence type="ECO:0000313" key="1">
    <source>
        <dbReference type="EMBL" id="CAL1357863.1"/>
    </source>
</evidence>
<reference evidence="1 2" key="1">
    <citation type="submission" date="2024-04" db="EMBL/GenBank/DDBJ databases">
        <authorList>
            <person name="Fracassetti M."/>
        </authorList>
    </citation>
    <scope>NUCLEOTIDE SEQUENCE [LARGE SCALE GENOMIC DNA]</scope>
</reference>